<dbReference type="AlphaFoldDB" id="A0A834XJ56"/>
<dbReference type="OrthoDB" id="8904098at2759"/>
<dbReference type="PANTHER" id="PTHR11654">
    <property type="entry name" value="OLIGOPEPTIDE TRANSPORTER-RELATED"/>
    <property type="match status" value="1"/>
</dbReference>
<evidence type="ECO:0000256" key="1">
    <source>
        <dbReference type="SAM" id="Phobius"/>
    </source>
</evidence>
<comment type="caution">
    <text evidence="2">The sequence shown here is derived from an EMBL/GenBank/DDBJ whole genome shotgun (WGS) entry which is preliminary data.</text>
</comment>
<keyword evidence="1" id="KW-0812">Transmembrane</keyword>
<name>A0A834XJ56_9FABA</name>
<dbReference type="Gene3D" id="1.20.1250.20">
    <property type="entry name" value="MFS general substrate transporter like domains"/>
    <property type="match status" value="1"/>
</dbReference>
<dbReference type="Proteomes" id="UP000634136">
    <property type="component" value="Unassembled WGS sequence"/>
</dbReference>
<evidence type="ECO:0000313" key="3">
    <source>
        <dbReference type="Proteomes" id="UP000634136"/>
    </source>
</evidence>
<proteinExistence type="predicted"/>
<organism evidence="2 3">
    <name type="scientific">Senna tora</name>
    <dbReference type="NCBI Taxonomy" id="362788"/>
    <lineage>
        <taxon>Eukaryota</taxon>
        <taxon>Viridiplantae</taxon>
        <taxon>Streptophyta</taxon>
        <taxon>Embryophyta</taxon>
        <taxon>Tracheophyta</taxon>
        <taxon>Spermatophyta</taxon>
        <taxon>Magnoliopsida</taxon>
        <taxon>eudicotyledons</taxon>
        <taxon>Gunneridae</taxon>
        <taxon>Pentapetalae</taxon>
        <taxon>rosids</taxon>
        <taxon>fabids</taxon>
        <taxon>Fabales</taxon>
        <taxon>Fabaceae</taxon>
        <taxon>Caesalpinioideae</taxon>
        <taxon>Cassia clade</taxon>
        <taxon>Senna</taxon>
    </lineage>
</organism>
<sequence>MAAAVTGATGAAGDKVVVILVRDYTTSTNWCGFNAFCHFNGRSWGYRSQEKEQGRKDPFKPINLFWLCFQYAIFGIADMFTLEGLLEFFFYRESPGSMKSLATSFTWLLLKHYVCGYHKCSDRKYHTKKTRMVALGRDEKMEMMRKIKMICDGVCEAGEKPKEQRRPLFQRRTELLHAIPDHRRMPPPRLRPPQLLLVATPSVIAREK</sequence>
<gene>
    <name evidence="2" type="ORF">G2W53_002353</name>
</gene>
<keyword evidence="1" id="KW-0472">Membrane</keyword>
<accession>A0A834XJ56</accession>
<keyword evidence="1" id="KW-1133">Transmembrane helix</keyword>
<feature type="transmembrane region" description="Helical" evidence="1">
    <location>
        <begin position="64"/>
        <end position="91"/>
    </location>
</feature>
<dbReference type="EMBL" id="JAAIUW010000001">
    <property type="protein sequence ID" value="KAF7845448.1"/>
    <property type="molecule type" value="Genomic_DNA"/>
</dbReference>
<protein>
    <submittedName>
        <fullName evidence="2">Protein NRT1/ PTR FAMILY 4.6-like</fullName>
    </submittedName>
</protein>
<reference evidence="2" key="1">
    <citation type="submission" date="2020-09" db="EMBL/GenBank/DDBJ databases">
        <title>Genome-Enabled Discovery of Anthraquinone Biosynthesis in Senna tora.</title>
        <authorList>
            <person name="Kang S.-H."/>
            <person name="Pandey R.P."/>
            <person name="Lee C.-M."/>
            <person name="Sim J.-S."/>
            <person name="Jeong J.-T."/>
            <person name="Choi B.-S."/>
            <person name="Jung M."/>
            <person name="Ginzburg D."/>
            <person name="Zhao K."/>
            <person name="Won S.Y."/>
            <person name="Oh T.-J."/>
            <person name="Yu Y."/>
            <person name="Kim N.-H."/>
            <person name="Lee O.R."/>
            <person name="Lee T.-H."/>
            <person name="Bashyal P."/>
            <person name="Kim T.-S."/>
            <person name="Lee W.-H."/>
            <person name="Kawkins C."/>
            <person name="Kim C.-K."/>
            <person name="Kim J.S."/>
            <person name="Ahn B.O."/>
            <person name="Rhee S.Y."/>
            <person name="Sohng J.K."/>
        </authorList>
    </citation>
    <scope>NUCLEOTIDE SEQUENCE</scope>
    <source>
        <tissue evidence="2">Leaf</tissue>
    </source>
</reference>
<keyword evidence="3" id="KW-1185">Reference proteome</keyword>
<evidence type="ECO:0000313" key="2">
    <source>
        <dbReference type="EMBL" id="KAF7845448.1"/>
    </source>
</evidence>
<dbReference type="InterPro" id="IPR036259">
    <property type="entry name" value="MFS_trans_sf"/>
</dbReference>